<feature type="region of interest" description="Disordered" evidence="1">
    <location>
        <begin position="48"/>
        <end position="81"/>
    </location>
</feature>
<comment type="caution">
    <text evidence="2">The sequence shown here is derived from an EMBL/GenBank/DDBJ whole genome shotgun (WGS) entry which is preliminary data.</text>
</comment>
<dbReference type="Proteomes" id="UP001066276">
    <property type="component" value="Chromosome 3_2"/>
</dbReference>
<feature type="non-terminal residue" evidence="2">
    <location>
        <position position="1"/>
    </location>
</feature>
<evidence type="ECO:0000313" key="2">
    <source>
        <dbReference type="EMBL" id="KAJ1181131.1"/>
    </source>
</evidence>
<gene>
    <name evidence="2" type="ORF">NDU88_006341</name>
</gene>
<dbReference type="EMBL" id="JANPWB010000006">
    <property type="protein sequence ID" value="KAJ1181131.1"/>
    <property type="molecule type" value="Genomic_DNA"/>
</dbReference>
<keyword evidence="3" id="KW-1185">Reference proteome</keyword>
<sequence length="109" mass="12025">QGHARRSQSVLKILGWKDCNWVVIAGCHSSTTGRAAEASGACNWAAEAHSKISPRPPPRTHRSCSPVEGRRSRMLQGSRTLRPRQIFKALLKISSLSRRGEEDDKHAGQ</sequence>
<feature type="non-terminal residue" evidence="2">
    <location>
        <position position="109"/>
    </location>
</feature>
<dbReference type="AlphaFoldDB" id="A0AAV7TY26"/>
<proteinExistence type="predicted"/>
<accession>A0AAV7TY26</accession>
<evidence type="ECO:0000256" key="1">
    <source>
        <dbReference type="SAM" id="MobiDB-lite"/>
    </source>
</evidence>
<evidence type="ECO:0000313" key="3">
    <source>
        <dbReference type="Proteomes" id="UP001066276"/>
    </source>
</evidence>
<reference evidence="2" key="1">
    <citation type="journal article" date="2022" name="bioRxiv">
        <title>Sequencing and chromosome-scale assembly of the giantPleurodeles waltlgenome.</title>
        <authorList>
            <person name="Brown T."/>
            <person name="Elewa A."/>
            <person name="Iarovenko S."/>
            <person name="Subramanian E."/>
            <person name="Araus A.J."/>
            <person name="Petzold A."/>
            <person name="Susuki M."/>
            <person name="Suzuki K.-i.T."/>
            <person name="Hayashi T."/>
            <person name="Toyoda A."/>
            <person name="Oliveira C."/>
            <person name="Osipova E."/>
            <person name="Leigh N.D."/>
            <person name="Simon A."/>
            <person name="Yun M.H."/>
        </authorList>
    </citation>
    <scope>NUCLEOTIDE SEQUENCE</scope>
    <source>
        <strain evidence="2">20211129_DDA</strain>
        <tissue evidence="2">Liver</tissue>
    </source>
</reference>
<name>A0AAV7TY26_PLEWA</name>
<protein>
    <submittedName>
        <fullName evidence="2">Uncharacterized protein</fullName>
    </submittedName>
</protein>
<organism evidence="2 3">
    <name type="scientific">Pleurodeles waltl</name>
    <name type="common">Iberian ribbed newt</name>
    <dbReference type="NCBI Taxonomy" id="8319"/>
    <lineage>
        <taxon>Eukaryota</taxon>
        <taxon>Metazoa</taxon>
        <taxon>Chordata</taxon>
        <taxon>Craniata</taxon>
        <taxon>Vertebrata</taxon>
        <taxon>Euteleostomi</taxon>
        <taxon>Amphibia</taxon>
        <taxon>Batrachia</taxon>
        <taxon>Caudata</taxon>
        <taxon>Salamandroidea</taxon>
        <taxon>Salamandridae</taxon>
        <taxon>Pleurodelinae</taxon>
        <taxon>Pleurodeles</taxon>
    </lineage>
</organism>